<reference evidence="2 3" key="1">
    <citation type="submission" date="2015-04" db="EMBL/GenBank/DDBJ databases">
        <authorList>
            <person name="Syromyatnikov M.Y."/>
            <person name="Popov V.N."/>
        </authorList>
    </citation>
    <scope>NUCLEOTIDE SEQUENCE [LARGE SCALE GENOMIC DNA]</scope>
</reference>
<keyword evidence="1" id="KW-0812">Transmembrane</keyword>
<dbReference type="AlphaFoldDB" id="A0A1J1IL82"/>
<keyword evidence="1" id="KW-1133">Transmembrane helix</keyword>
<feature type="transmembrane region" description="Helical" evidence="1">
    <location>
        <begin position="80"/>
        <end position="101"/>
    </location>
</feature>
<accession>A0A1J1IL82</accession>
<keyword evidence="3" id="KW-1185">Reference proteome</keyword>
<dbReference type="Proteomes" id="UP000183832">
    <property type="component" value="Unassembled WGS sequence"/>
</dbReference>
<name>A0A1J1IL82_9DIPT</name>
<organism evidence="2 3">
    <name type="scientific">Clunio marinus</name>
    <dbReference type="NCBI Taxonomy" id="568069"/>
    <lineage>
        <taxon>Eukaryota</taxon>
        <taxon>Metazoa</taxon>
        <taxon>Ecdysozoa</taxon>
        <taxon>Arthropoda</taxon>
        <taxon>Hexapoda</taxon>
        <taxon>Insecta</taxon>
        <taxon>Pterygota</taxon>
        <taxon>Neoptera</taxon>
        <taxon>Endopterygota</taxon>
        <taxon>Diptera</taxon>
        <taxon>Nematocera</taxon>
        <taxon>Chironomoidea</taxon>
        <taxon>Chironomidae</taxon>
        <taxon>Clunio</taxon>
    </lineage>
</organism>
<evidence type="ECO:0000256" key="1">
    <source>
        <dbReference type="SAM" id="Phobius"/>
    </source>
</evidence>
<protein>
    <submittedName>
        <fullName evidence="2">CLUMA_CG014716, isoform A</fullName>
    </submittedName>
</protein>
<proteinExistence type="predicted"/>
<evidence type="ECO:0000313" key="2">
    <source>
        <dbReference type="EMBL" id="CRL00999.1"/>
    </source>
</evidence>
<keyword evidence="1" id="KW-0472">Membrane</keyword>
<sequence>MAAHFFYTAINVNNTQFSFVSKVRIPYRVSESFIRKITAIINQNKICHHKKQNLNQHLVFFFSNNNDLPFSSTTFITSKAIQYALLNTFPILVLMSSIYLIDAIKFLWFRKFKENFKIVRECPGHVLGSFSTD</sequence>
<gene>
    <name evidence="2" type="ORF">CLUMA_CG014716</name>
</gene>
<dbReference type="EMBL" id="CVRI01000055">
    <property type="protein sequence ID" value="CRL00999.1"/>
    <property type="molecule type" value="Genomic_DNA"/>
</dbReference>
<evidence type="ECO:0000313" key="3">
    <source>
        <dbReference type="Proteomes" id="UP000183832"/>
    </source>
</evidence>